<dbReference type="KEGG" id="vg:2653417"/>
<sequence>MEWVIRPAWNKSGIFLSTASAASAVALSGCIPAAMYFFSSPAVSIFRSVTSPTFLATPPATISGTSAPIRFTPFATQTAESL</sequence>
<keyword evidence="1" id="KW-1133">Transmembrane helix</keyword>
<keyword evidence="1" id="KW-0472">Membrane</keyword>
<name>Q7Y2T0_9CAUD</name>
<dbReference type="RefSeq" id="NP_859296.1">
    <property type="nucleotide sequence ID" value="NC_004914.3"/>
</dbReference>
<dbReference type="PROSITE" id="PS51257">
    <property type="entry name" value="PROKAR_LIPOPROTEIN"/>
    <property type="match status" value="1"/>
</dbReference>
<proteinExistence type="predicted"/>
<evidence type="ECO:0000256" key="1">
    <source>
        <dbReference type="SAM" id="Phobius"/>
    </source>
</evidence>
<feature type="transmembrane region" description="Helical" evidence="1">
    <location>
        <begin position="12"/>
        <end position="38"/>
    </location>
</feature>
<evidence type="ECO:0000313" key="3">
    <source>
        <dbReference type="Proteomes" id="UP000000983"/>
    </source>
</evidence>
<evidence type="ECO:0000313" key="2">
    <source>
        <dbReference type="EMBL" id="BAC78033.1"/>
    </source>
</evidence>
<keyword evidence="1" id="KW-0812">Transmembrane</keyword>
<accession>Q7Y2T0</accession>
<dbReference type="GeneID" id="2653417"/>
<keyword evidence="3" id="KW-1185">Reference proteome</keyword>
<protein>
    <submittedName>
        <fullName evidence="2">Uncharacterized protein</fullName>
    </submittedName>
</protein>
<reference evidence="2 3" key="1">
    <citation type="journal article" date="2003" name="J. Bacteriol.">
        <title>Genome analysis of a novel Shiga toxin 1 (Stx1)-converting phage which is closely related to Stx2-converting phages but not to other Stx1-converting phages.</title>
        <authorList>
            <person name="Sato T."/>
            <person name="Shimizu T."/>
            <person name="Watarai M."/>
            <person name="Kobayashi M."/>
            <person name="Kano S."/>
            <person name="Hamabata T."/>
            <person name="Takeda Y."/>
            <person name="Yamasaki S."/>
        </authorList>
    </citation>
    <scope>NUCLEOTIDE SEQUENCE</scope>
    <source>
        <strain evidence="2">Stx2 phage-II</strain>
    </source>
</reference>
<dbReference type="EMBL" id="AP005154">
    <property type="protein sequence ID" value="BAC78033.1"/>
    <property type="molecule type" value="Genomic_DNA"/>
</dbReference>
<dbReference type="Proteomes" id="UP000000983">
    <property type="component" value="Segment"/>
</dbReference>
<organism evidence="2 3">
    <name type="scientific">Escherichia phage Stx2 II</name>
    <dbReference type="NCBI Taxonomy" id="194949"/>
    <lineage>
        <taxon>Viruses</taxon>
        <taxon>Duplodnaviria</taxon>
        <taxon>Heunggongvirae</taxon>
        <taxon>Uroviricota</taxon>
        <taxon>Caudoviricetes</taxon>
        <taxon>Sepvirinae</taxon>
        <taxon>Traversvirus</taxon>
        <taxon>Traversvirus II</taxon>
    </lineage>
</organism>